<name>A0A0V8JH79_9BACI</name>
<dbReference type="PANTHER" id="PTHR30086:SF6">
    <property type="entry name" value="AMINO ACID EFFLUX PROTEIN YCGF-RELATED"/>
    <property type="match status" value="1"/>
</dbReference>
<keyword evidence="2" id="KW-1003">Cell membrane</keyword>
<feature type="transmembrane region" description="Helical" evidence="6">
    <location>
        <begin position="149"/>
        <end position="172"/>
    </location>
</feature>
<keyword evidence="3 6" id="KW-0812">Transmembrane</keyword>
<comment type="subcellular location">
    <subcellularLocation>
        <location evidence="1">Cell membrane</location>
        <topology evidence="1">Multi-pass membrane protein</topology>
    </subcellularLocation>
</comment>
<dbReference type="EMBL" id="LNQP01000093">
    <property type="protein sequence ID" value="KSU86332.1"/>
    <property type="molecule type" value="Genomic_DNA"/>
</dbReference>
<evidence type="ECO:0000256" key="1">
    <source>
        <dbReference type="ARBA" id="ARBA00004651"/>
    </source>
</evidence>
<evidence type="ECO:0000256" key="2">
    <source>
        <dbReference type="ARBA" id="ARBA00022475"/>
    </source>
</evidence>
<sequence length="212" mass="23645">MTILIIHLVVLGISLAAPLGPIKVEMIKRGIAGGFWPSWLIGLGGVTGDFLFLVVIYLGAEHLFQHHLVVVFTYLLGGFFLIKLGISSLSKQHSFKQEDMTTTLAPWYKTFFVGFLIALLNPLNIVFWFGVYGSTLQEMTQTMSHSLSFLYSLFILGGIILWNLNVAFTVHFGRNLLTDKFLKNISVVAGGVLILYGVRFIVRFGKEILAFI</sequence>
<dbReference type="InterPro" id="IPR001123">
    <property type="entry name" value="LeuE-type"/>
</dbReference>
<dbReference type="RefSeq" id="WP_062687325.1">
    <property type="nucleotide sequence ID" value="NZ_KQ758707.1"/>
</dbReference>
<evidence type="ECO:0000313" key="7">
    <source>
        <dbReference type="EMBL" id="KSU86332.1"/>
    </source>
</evidence>
<feature type="transmembrane region" description="Helical" evidence="6">
    <location>
        <begin position="106"/>
        <end position="129"/>
    </location>
</feature>
<feature type="transmembrane region" description="Helical" evidence="6">
    <location>
        <begin position="40"/>
        <end position="60"/>
    </location>
</feature>
<reference evidence="7 8" key="1">
    <citation type="submission" date="2015-11" db="EMBL/GenBank/DDBJ databases">
        <title>Bacillus caseinolyticus sp nov.</title>
        <authorList>
            <person name="Dastager S.G."/>
            <person name="Mawlankar R."/>
        </authorList>
    </citation>
    <scope>NUCLEOTIDE SEQUENCE [LARGE SCALE GENOMIC DNA]</scope>
    <source>
        <strain evidence="7 8">SGD-V-76</strain>
    </source>
</reference>
<keyword evidence="8" id="KW-1185">Reference proteome</keyword>
<evidence type="ECO:0008006" key="9">
    <source>
        <dbReference type="Google" id="ProtNLM"/>
    </source>
</evidence>
<feature type="transmembrane region" description="Helical" evidence="6">
    <location>
        <begin position="184"/>
        <end position="202"/>
    </location>
</feature>
<protein>
    <recommendedName>
        <fullName evidence="9">Amino acid transporter</fullName>
    </recommendedName>
</protein>
<proteinExistence type="predicted"/>
<organism evidence="7 8">
    <name type="scientific">Priestia veravalensis</name>
    <dbReference type="NCBI Taxonomy" id="1414648"/>
    <lineage>
        <taxon>Bacteria</taxon>
        <taxon>Bacillati</taxon>
        <taxon>Bacillota</taxon>
        <taxon>Bacilli</taxon>
        <taxon>Bacillales</taxon>
        <taxon>Bacillaceae</taxon>
        <taxon>Priestia</taxon>
    </lineage>
</organism>
<dbReference type="AlphaFoldDB" id="A0A0V8JH79"/>
<dbReference type="Pfam" id="PF01810">
    <property type="entry name" value="LysE"/>
    <property type="match status" value="1"/>
</dbReference>
<gene>
    <name evidence="7" type="ORF">AS180_19275</name>
</gene>
<keyword evidence="4 6" id="KW-1133">Transmembrane helix</keyword>
<accession>A0A0V8JH79</accession>
<dbReference type="GO" id="GO:0005886">
    <property type="term" value="C:plasma membrane"/>
    <property type="evidence" value="ECO:0007669"/>
    <property type="project" value="UniProtKB-SubCell"/>
</dbReference>
<comment type="caution">
    <text evidence="7">The sequence shown here is derived from an EMBL/GenBank/DDBJ whole genome shotgun (WGS) entry which is preliminary data.</text>
</comment>
<dbReference type="Proteomes" id="UP000053681">
    <property type="component" value="Unassembled WGS sequence"/>
</dbReference>
<evidence type="ECO:0000313" key="8">
    <source>
        <dbReference type="Proteomes" id="UP000053681"/>
    </source>
</evidence>
<dbReference type="GO" id="GO:0015171">
    <property type="term" value="F:amino acid transmembrane transporter activity"/>
    <property type="evidence" value="ECO:0007669"/>
    <property type="project" value="TreeGrafter"/>
</dbReference>
<feature type="transmembrane region" description="Helical" evidence="6">
    <location>
        <begin position="67"/>
        <end position="86"/>
    </location>
</feature>
<evidence type="ECO:0000256" key="3">
    <source>
        <dbReference type="ARBA" id="ARBA00022692"/>
    </source>
</evidence>
<dbReference type="PANTHER" id="PTHR30086">
    <property type="entry name" value="ARGININE EXPORTER PROTEIN ARGO"/>
    <property type="match status" value="1"/>
</dbReference>
<evidence type="ECO:0000256" key="4">
    <source>
        <dbReference type="ARBA" id="ARBA00022989"/>
    </source>
</evidence>
<evidence type="ECO:0000256" key="6">
    <source>
        <dbReference type="SAM" id="Phobius"/>
    </source>
</evidence>
<evidence type="ECO:0000256" key="5">
    <source>
        <dbReference type="ARBA" id="ARBA00023136"/>
    </source>
</evidence>
<keyword evidence="5 6" id="KW-0472">Membrane</keyword>